<dbReference type="PROSITE" id="PS50118">
    <property type="entry name" value="HMG_BOX_2"/>
    <property type="match status" value="1"/>
</dbReference>
<feature type="region of interest" description="Disordered" evidence="2">
    <location>
        <begin position="44"/>
        <end position="98"/>
    </location>
</feature>
<keyword evidence="1" id="KW-0238">DNA-binding</keyword>
<accession>A0A066XZD8</accession>
<keyword evidence="1" id="KW-0539">Nucleus</keyword>
<sequence length="268" mass="30126">MLTAIGRAATQRLFLRAVPWASPRTQVILHTAYCGFSTSQWARMPAKASSTATKTKKSTEAKGGAATKKKVTAKNKTKEKAATEPKEKKKPGPTKRVKVLTPEEKEKLDVRKWKKLALLPDPKRLPTNKWMVYVRLQEKADENKLINNANYKAWVESHTPQAVAQANLARLHLRKARGRAIPAPIRDDRQPTRPPNAYMLFVKSRWASGDFADLPLLEASSRIGEEWKGLSESRKGTFRDLAKAESDRYARESLNVLGRVVRTAKTSE</sequence>
<feature type="domain" description="HMG box" evidence="3">
    <location>
        <begin position="191"/>
        <end position="257"/>
    </location>
</feature>
<dbReference type="GO" id="GO:0005634">
    <property type="term" value="C:nucleus"/>
    <property type="evidence" value="ECO:0007669"/>
    <property type="project" value="UniProtKB-UniRule"/>
</dbReference>
<dbReference type="EMBL" id="JMSE01000244">
    <property type="protein sequence ID" value="KDN71141.1"/>
    <property type="molecule type" value="Genomic_DNA"/>
</dbReference>
<dbReference type="AlphaFoldDB" id="A0A066XZD8"/>
<evidence type="ECO:0000256" key="2">
    <source>
        <dbReference type="SAM" id="MobiDB-lite"/>
    </source>
</evidence>
<dbReference type="SMART" id="SM00398">
    <property type="entry name" value="HMG"/>
    <property type="match status" value="1"/>
</dbReference>
<dbReference type="InterPro" id="IPR009071">
    <property type="entry name" value="HMG_box_dom"/>
</dbReference>
<name>A0A066XZD8_COLSU</name>
<dbReference type="STRING" id="1173701.A0A066XZD8"/>
<dbReference type="OrthoDB" id="1919336at2759"/>
<keyword evidence="5" id="KW-1185">Reference proteome</keyword>
<feature type="compositionally biased region" description="Basic residues" evidence="2">
    <location>
        <begin position="88"/>
        <end position="98"/>
    </location>
</feature>
<comment type="caution">
    <text evidence="4">The sequence shown here is derived from an EMBL/GenBank/DDBJ whole genome shotgun (WGS) entry which is preliminary data.</text>
</comment>
<proteinExistence type="predicted"/>
<dbReference type="OMA" id="WVKSHTP"/>
<dbReference type="eggNOG" id="ENOG502SA5X">
    <property type="taxonomic scope" value="Eukaryota"/>
</dbReference>
<feature type="compositionally biased region" description="Basic and acidic residues" evidence="2">
    <location>
        <begin position="76"/>
        <end position="87"/>
    </location>
</feature>
<reference evidence="5" key="1">
    <citation type="journal article" date="2014" name="Genome Announc.">
        <title>Draft genome sequence of Colletotrichum sublineola, a destructive pathogen of cultivated sorghum.</title>
        <authorList>
            <person name="Baroncelli R."/>
            <person name="Sanz-Martin J.M."/>
            <person name="Rech G.E."/>
            <person name="Sukno S.A."/>
            <person name="Thon M.R."/>
        </authorList>
    </citation>
    <scope>NUCLEOTIDE SEQUENCE [LARGE SCALE GENOMIC DNA]</scope>
    <source>
        <strain evidence="5">TX430BB</strain>
    </source>
</reference>
<dbReference type="Pfam" id="PF09011">
    <property type="entry name" value="HMG_box_2"/>
    <property type="match status" value="1"/>
</dbReference>
<dbReference type="Gene3D" id="1.10.30.10">
    <property type="entry name" value="High mobility group box domain"/>
    <property type="match status" value="1"/>
</dbReference>
<dbReference type="SUPFAM" id="SSF47095">
    <property type="entry name" value="HMG-box"/>
    <property type="match status" value="1"/>
</dbReference>
<evidence type="ECO:0000256" key="1">
    <source>
        <dbReference type="PROSITE-ProRule" id="PRU00267"/>
    </source>
</evidence>
<dbReference type="Proteomes" id="UP000027238">
    <property type="component" value="Unassembled WGS sequence"/>
</dbReference>
<evidence type="ECO:0000259" key="3">
    <source>
        <dbReference type="PROSITE" id="PS50118"/>
    </source>
</evidence>
<dbReference type="GO" id="GO:0003677">
    <property type="term" value="F:DNA binding"/>
    <property type="evidence" value="ECO:0007669"/>
    <property type="project" value="UniProtKB-UniRule"/>
</dbReference>
<gene>
    <name evidence="4" type="ORF">CSUB01_03068</name>
</gene>
<dbReference type="InterPro" id="IPR036910">
    <property type="entry name" value="HMG_box_dom_sf"/>
</dbReference>
<protein>
    <submittedName>
        <fullName evidence="4">Putative HMG box protein</fullName>
    </submittedName>
</protein>
<evidence type="ECO:0000313" key="4">
    <source>
        <dbReference type="EMBL" id="KDN71141.1"/>
    </source>
</evidence>
<dbReference type="CDD" id="cd00084">
    <property type="entry name" value="HMG-box_SF"/>
    <property type="match status" value="1"/>
</dbReference>
<evidence type="ECO:0000313" key="5">
    <source>
        <dbReference type="Proteomes" id="UP000027238"/>
    </source>
</evidence>
<feature type="DNA-binding region" description="HMG box" evidence="1">
    <location>
        <begin position="191"/>
        <end position="257"/>
    </location>
</feature>
<organism evidence="4 5">
    <name type="scientific">Colletotrichum sublineola</name>
    <name type="common">Sorghum anthracnose fungus</name>
    <dbReference type="NCBI Taxonomy" id="1173701"/>
    <lineage>
        <taxon>Eukaryota</taxon>
        <taxon>Fungi</taxon>
        <taxon>Dikarya</taxon>
        <taxon>Ascomycota</taxon>
        <taxon>Pezizomycotina</taxon>
        <taxon>Sordariomycetes</taxon>
        <taxon>Hypocreomycetidae</taxon>
        <taxon>Glomerellales</taxon>
        <taxon>Glomerellaceae</taxon>
        <taxon>Colletotrichum</taxon>
        <taxon>Colletotrichum graminicola species complex</taxon>
    </lineage>
</organism>
<dbReference type="HOGENOM" id="CLU_048021_2_1_1"/>